<dbReference type="OrthoDB" id="2968418at2"/>
<reference evidence="2 3" key="1">
    <citation type="journal article" date="2011" name="J. Bacteriol.">
        <title>Draft genome sequence of Sporolactobacillus inulinus strain CASD, an efficient D-lactic acid-producing bacterium with high-concentration lactate tolerance capability.</title>
        <authorList>
            <person name="Yu B."/>
            <person name="Su F."/>
            <person name="Wang L."/>
            <person name="Xu K."/>
            <person name="Zhao B."/>
            <person name="Xu P."/>
        </authorList>
    </citation>
    <scope>NUCLEOTIDE SEQUENCE [LARGE SCALE GENOMIC DNA]</scope>
    <source>
        <strain evidence="2 3">CASD</strain>
    </source>
</reference>
<dbReference type="InterPro" id="IPR036498">
    <property type="entry name" value="Nfu/NifU_N_sf"/>
</dbReference>
<keyword evidence="3" id="KW-1185">Reference proteome</keyword>
<dbReference type="RefSeq" id="WP_010026296.1">
    <property type="nucleotide sequence ID" value="NZ_AFVQ02000004.1"/>
</dbReference>
<organism evidence="2 3">
    <name type="scientific">Sporolactobacillus inulinus CASD</name>
    <dbReference type="NCBI Taxonomy" id="1069536"/>
    <lineage>
        <taxon>Bacteria</taxon>
        <taxon>Bacillati</taxon>
        <taxon>Bacillota</taxon>
        <taxon>Bacilli</taxon>
        <taxon>Bacillales</taxon>
        <taxon>Sporolactobacillaceae</taxon>
        <taxon>Sporolactobacillus</taxon>
    </lineage>
</organism>
<dbReference type="Gene3D" id="3.30.1370.70">
    <property type="entry name" value="Scaffold protein Nfu/NifU, N-terminal domain"/>
    <property type="match status" value="1"/>
</dbReference>
<evidence type="ECO:0000313" key="2">
    <source>
        <dbReference type="EMBL" id="KLI03944.1"/>
    </source>
</evidence>
<comment type="caution">
    <text evidence="2">The sequence shown here is derived from an EMBL/GenBank/DDBJ whole genome shotgun (WGS) entry which is preliminary data.</text>
</comment>
<proteinExistence type="predicted"/>
<dbReference type="SUPFAM" id="SSF110836">
    <property type="entry name" value="Hypothetical protein SAV1430"/>
    <property type="match status" value="1"/>
</dbReference>
<dbReference type="STRING" id="1069536.SINU_00235"/>
<gene>
    <name evidence="2" type="ORF">SINU_00235</name>
</gene>
<accession>A0A0U1QT05</accession>
<feature type="domain" description="Scaffold protein Nfu/NifU N-terminal" evidence="1">
    <location>
        <begin position="3"/>
        <end position="86"/>
    </location>
</feature>
<protein>
    <recommendedName>
        <fullName evidence="1">Scaffold protein Nfu/NifU N-terminal domain-containing protein</fullName>
    </recommendedName>
</protein>
<dbReference type="EMBL" id="AFVQ02000004">
    <property type="protein sequence ID" value="KLI03944.1"/>
    <property type="molecule type" value="Genomic_DNA"/>
</dbReference>
<evidence type="ECO:0000259" key="1">
    <source>
        <dbReference type="SMART" id="SM00932"/>
    </source>
</evidence>
<name>A0A0U1QT05_9BACL</name>
<dbReference type="InterPro" id="IPR014824">
    <property type="entry name" value="Nfu/NifU_N"/>
</dbReference>
<evidence type="ECO:0000313" key="3">
    <source>
        <dbReference type="Proteomes" id="UP000035553"/>
    </source>
</evidence>
<dbReference type="Pfam" id="PF08712">
    <property type="entry name" value="Nfu_N"/>
    <property type="match status" value="1"/>
</dbReference>
<dbReference type="AlphaFoldDB" id="A0A0U1QT05"/>
<sequence>MHFTASSTPNPNAMKFTADQPLFTDRIEIIKSDTPASPILNGLIHIEGIVSLFGYHNFLTVCKTPDAAWDGLLPKIENLLAEISNPF</sequence>
<dbReference type="SMART" id="SM00932">
    <property type="entry name" value="Nfu_N"/>
    <property type="match status" value="1"/>
</dbReference>
<dbReference type="Proteomes" id="UP000035553">
    <property type="component" value="Unassembled WGS sequence"/>
</dbReference>